<dbReference type="InterPro" id="IPR052411">
    <property type="entry name" value="c-mor_Regulatory_Protein"/>
</dbReference>
<dbReference type="OrthoDB" id="2614246at2"/>
<reference evidence="2 3" key="1">
    <citation type="submission" date="2012-10" db="EMBL/GenBank/DDBJ databases">
        <title>Draft Genome Sequence of Paenibacillus popilliae ATCC 14706T.</title>
        <authorList>
            <person name="Iiyama K."/>
            <person name="Mori K."/>
            <person name="Mon H."/>
            <person name="Chieda Y."/>
            <person name="Lee J.M."/>
            <person name="Kusakabe T."/>
            <person name="Tashiro K."/>
            <person name="Asano S."/>
            <person name="Yasunaga-Aoki C."/>
            <person name="Shimizu S."/>
        </authorList>
    </citation>
    <scope>NUCLEOTIDE SEQUENCE [LARGE SCALE GENOMIC DNA]</scope>
    <source>
        <strain evidence="2 3">ATCC 14706</strain>
    </source>
</reference>
<name>M9M2C0_PAEPP</name>
<evidence type="ECO:0000313" key="3">
    <source>
        <dbReference type="Proteomes" id="UP000029453"/>
    </source>
</evidence>
<keyword evidence="3" id="KW-1185">Reference proteome</keyword>
<dbReference type="PANTHER" id="PTHR37812:SF1">
    <property type="entry name" value="MU-LIKE PROPHAGE FLUMU PROTEIN C"/>
    <property type="match status" value="1"/>
</dbReference>
<dbReference type="SUPFAM" id="SSF46689">
    <property type="entry name" value="Homeodomain-like"/>
    <property type="match status" value="1"/>
</dbReference>
<gene>
    <name evidence="2" type="ORF">PPOP_0628</name>
</gene>
<comment type="caution">
    <text evidence="2">The sequence shown here is derived from an EMBL/GenBank/DDBJ whole genome shotgun (WGS) entry which is preliminary data.</text>
</comment>
<dbReference type="Gene3D" id="1.10.10.60">
    <property type="entry name" value="Homeodomain-like"/>
    <property type="match status" value="1"/>
</dbReference>
<dbReference type="InterPro" id="IPR014875">
    <property type="entry name" value="Mor_transcription_activator"/>
</dbReference>
<organism evidence="2 3">
    <name type="scientific">Paenibacillus popilliae ATCC 14706</name>
    <dbReference type="NCBI Taxonomy" id="1212764"/>
    <lineage>
        <taxon>Bacteria</taxon>
        <taxon>Bacillati</taxon>
        <taxon>Bacillota</taxon>
        <taxon>Bacilli</taxon>
        <taxon>Bacillales</taxon>
        <taxon>Paenibacillaceae</taxon>
        <taxon>Paenibacillus</taxon>
    </lineage>
</organism>
<dbReference type="InterPro" id="IPR009057">
    <property type="entry name" value="Homeodomain-like_sf"/>
</dbReference>
<dbReference type="EMBL" id="BALG01000026">
    <property type="protein sequence ID" value="GAC41278.1"/>
    <property type="molecule type" value="Genomic_DNA"/>
</dbReference>
<dbReference type="PANTHER" id="PTHR37812">
    <property type="entry name" value="MU-LIKE PROPHAGE FLUMU PROTEIN C"/>
    <property type="match status" value="1"/>
</dbReference>
<evidence type="ECO:0000313" key="2">
    <source>
        <dbReference type="EMBL" id="GAC41278.1"/>
    </source>
</evidence>
<dbReference type="AlphaFoldDB" id="M9M2C0"/>
<dbReference type="RefSeq" id="WP_006284577.1">
    <property type="nucleotide sequence ID" value="NZ_BALG01000026.1"/>
</dbReference>
<dbReference type="Proteomes" id="UP000029453">
    <property type="component" value="Unassembled WGS sequence"/>
</dbReference>
<feature type="domain" description="Mor transcription activator" evidence="1">
    <location>
        <begin position="20"/>
        <end position="89"/>
    </location>
</feature>
<evidence type="ECO:0000259" key="1">
    <source>
        <dbReference type="Pfam" id="PF08765"/>
    </source>
</evidence>
<accession>M9M2C0</accession>
<proteinExistence type="predicted"/>
<dbReference type="Pfam" id="PF08765">
    <property type="entry name" value="Mor"/>
    <property type="match status" value="1"/>
</dbReference>
<protein>
    <submittedName>
        <fullName evidence="2">Uncharacterized conserved protein</fullName>
    </submittedName>
</protein>
<sequence length="112" mass="13410">MLDWIEELTPDMLPEPYRKYAKLIGTVNLIKLAQQSGGDHVYIPTLDFFLRPARDRRIIEEYDGYNHRQLARKYNLSERRIREICEGVHPIARRIARRDENQLQLFDDDVLK</sequence>